<dbReference type="EMBL" id="BAAASZ010000031">
    <property type="protein sequence ID" value="GAA2457031.1"/>
    <property type="molecule type" value="Genomic_DNA"/>
</dbReference>
<organism evidence="2 3">
    <name type="scientific">Streptomyces macrosporus</name>
    <dbReference type="NCBI Taxonomy" id="44032"/>
    <lineage>
        <taxon>Bacteria</taxon>
        <taxon>Bacillati</taxon>
        <taxon>Actinomycetota</taxon>
        <taxon>Actinomycetes</taxon>
        <taxon>Kitasatosporales</taxon>
        <taxon>Streptomycetaceae</taxon>
        <taxon>Streptomyces</taxon>
    </lineage>
</organism>
<name>A0ABN3KE66_9ACTN</name>
<comment type="caution">
    <text evidence="2">The sequence shown here is derived from an EMBL/GenBank/DDBJ whole genome shotgun (WGS) entry which is preliminary data.</text>
</comment>
<sequence>MYGGKNHDGEHYWLRDGDDWGWEKCGHPGCDTRRHRPLRSGGAGDQSATRCPKTQDGEHQWQPLSFVFETQLLDGSGRVQVRQPDIDKGRVYAVCMPCRSHTYIETAWVGYYLGYPFMEEEQERYGSEPGDETN</sequence>
<proteinExistence type="predicted"/>
<evidence type="ECO:0000313" key="2">
    <source>
        <dbReference type="EMBL" id="GAA2457031.1"/>
    </source>
</evidence>
<evidence type="ECO:0000256" key="1">
    <source>
        <dbReference type="SAM" id="MobiDB-lite"/>
    </source>
</evidence>
<accession>A0ABN3KE66</accession>
<keyword evidence="3" id="KW-1185">Reference proteome</keyword>
<protein>
    <submittedName>
        <fullName evidence="2">Uncharacterized protein</fullName>
    </submittedName>
</protein>
<dbReference type="Proteomes" id="UP001501638">
    <property type="component" value="Unassembled WGS sequence"/>
</dbReference>
<reference evidence="2 3" key="1">
    <citation type="journal article" date="2019" name="Int. J. Syst. Evol. Microbiol.">
        <title>The Global Catalogue of Microorganisms (GCM) 10K type strain sequencing project: providing services to taxonomists for standard genome sequencing and annotation.</title>
        <authorList>
            <consortium name="The Broad Institute Genomics Platform"/>
            <consortium name="The Broad Institute Genome Sequencing Center for Infectious Disease"/>
            <person name="Wu L."/>
            <person name="Ma J."/>
        </authorList>
    </citation>
    <scope>NUCLEOTIDE SEQUENCE [LARGE SCALE GENOMIC DNA]</scope>
    <source>
        <strain evidence="2 3">JCM 6305</strain>
    </source>
</reference>
<feature type="region of interest" description="Disordered" evidence="1">
    <location>
        <begin position="33"/>
        <end position="58"/>
    </location>
</feature>
<evidence type="ECO:0000313" key="3">
    <source>
        <dbReference type="Proteomes" id="UP001501638"/>
    </source>
</evidence>
<dbReference type="RefSeq" id="WP_344326678.1">
    <property type="nucleotide sequence ID" value="NZ_BAAASZ010000031.1"/>
</dbReference>
<gene>
    <name evidence="2" type="ORF">GCM10010405_46360</name>
</gene>